<keyword evidence="2 9" id="KW-1003">Cell membrane</keyword>
<dbReference type="InterPro" id="IPR047809">
    <property type="entry name" value="COQ7_proteobact"/>
</dbReference>
<gene>
    <name evidence="9 10" type="primary">coq7</name>
    <name evidence="10" type="ORF">ABDJ40_03640</name>
</gene>
<sequence>MSPTLDFKDRLLSAAGHSLLTVFGRPAAGRPSPAHSPAAELDEAQRQLAGALMRVNHVGEVCAQALYQSQALLSREDSLRCQLEAAAAEEIDHLAWTRTRLDELQDRPSLLNPLWYGGAFALGSLAGLMGDRISLGFLVETERQVEQHLASHLDRLPAEDLRSREIVDRMKEDEAAHAQHALDAGATKLPPPVPGLMRLAARVMTTVAHRL</sequence>
<dbReference type="CDD" id="cd01042">
    <property type="entry name" value="DMQH"/>
    <property type="match status" value="1"/>
</dbReference>
<feature type="binding site" evidence="9">
    <location>
        <position position="93"/>
    </location>
    <ligand>
        <name>Fe cation</name>
        <dbReference type="ChEBI" id="CHEBI:24875"/>
        <label>1</label>
    </ligand>
</feature>
<keyword evidence="4 9" id="KW-0479">Metal-binding</keyword>
<dbReference type="Gene3D" id="1.20.1260.10">
    <property type="match status" value="1"/>
</dbReference>
<evidence type="ECO:0000256" key="3">
    <source>
        <dbReference type="ARBA" id="ARBA00022688"/>
    </source>
</evidence>
<evidence type="ECO:0000313" key="10">
    <source>
        <dbReference type="EMBL" id="MEO3711855.1"/>
    </source>
</evidence>
<feature type="binding site" evidence="9">
    <location>
        <position position="90"/>
    </location>
    <ligand>
        <name>Fe cation</name>
        <dbReference type="ChEBI" id="CHEBI:24875"/>
        <label>2</label>
    </ligand>
</feature>
<dbReference type="HAMAP" id="MF_01658">
    <property type="entry name" value="COQ7"/>
    <property type="match status" value="1"/>
</dbReference>
<keyword evidence="5 9" id="KW-0560">Oxidoreductase</keyword>
<organism evidence="10 11">
    <name type="scientific">Roseateles flavus</name>
    <dbReference type="NCBI Taxonomy" id="3149041"/>
    <lineage>
        <taxon>Bacteria</taxon>
        <taxon>Pseudomonadati</taxon>
        <taxon>Pseudomonadota</taxon>
        <taxon>Betaproteobacteria</taxon>
        <taxon>Burkholderiales</taxon>
        <taxon>Sphaerotilaceae</taxon>
        <taxon>Roseateles</taxon>
    </lineage>
</organism>
<dbReference type="InterPro" id="IPR009078">
    <property type="entry name" value="Ferritin-like_SF"/>
</dbReference>
<comment type="subcellular location">
    <subcellularLocation>
        <location evidence="9">Cell membrane</location>
        <topology evidence="9">Peripheral membrane protein</topology>
    </subcellularLocation>
</comment>
<feature type="binding site" evidence="9">
    <location>
        <position position="177"/>
    </location>
    <ligand>
        <name>Fe cation</name>
        <dbReference type="ChEBI" id="CHEBI:24875"/>
        <label>2</label>
    </ligand>
</feature>
<comment type="catalytic activity">
    <reaction evidence="9">
        <text>a 5-methoxy-2-methyl-3-(all-trans-polyprenyl)benzene-1,4-diol + AH2 + O2 = a 3-demethylubiquinol + A + H2O</text>
        <dbReference type="Rhea" id="RHEA:50908"/>
        <dbReference type="Rhea" id="RHEA-COMP:10859"/>
        <dbReference type="Rhea" id="RHEA-COMP:10914"/>
        <dbReference type="ChEBI" id="CHEBI:13193"/>
        <dbReference type="ChEBI" id="CHEBI:15377"/>
        <dbReference type="ChEBI" id="CHEBI:15379"/>
        <dbReference type="ChEBI" id="CHEBI:17499"/>
        <dbReference type="ChEBI" id="CHEBI:84167"/>
        <dbReference type="ChEBI" id="CHEBI:84422"/>
        <dbReference type="EC" id="1.14.99.60"/>
    </reaction>
</comment>
<dbReference type="GO" id="GO:0004497">
    <property type="term" value="F:monooxygenase activity"/>
    <property type="evidence" value="ECO:0007669"/>
    <property type="project" value="UniProtKB-KW"/>
</dbReference>
<evidence type="ECO:0000256" key="2">
    <source>
        <dbReference type="ARBA" id="ARBA00022475"/>
    </source>
</evidence>
<dbReference type="InterPro" id="IPR011566">
    <property type="entry name" value="Ubq_synth_Coq7"/>
</dbReference>
<dbReference type="PANTHER" id="PTHR11237:SF4">
    <property type="entry name" value="5-DEMETHOXYUBIQUINONE HYDROXYLASE, MITOCHONDRIAL"/>
    <property type="match status" value="1"/>
</dbReference>
<evidence type="ECO:0000256" key="7">
    <source>
        <dbReference type="ARBA" id="ARBA00023033"/>
    </source>
</evidence>
<feature type="binding site" evidence="9">
    <location>
        <position position="174"/>
    </location>
    <ligand>
        <name>Fe cation</name>
        <dbReference type="ChEBI" id="CHEBI:24875"/>
        <label>2</label>
    </ligand>
</feature>
<dbReference type="PANTHER" id="PTHR11237">
    <property type="entry name" value="COENZYME Q10 BIOSYNTHESIS PROTEIN 7"/>
    <property type="match status" value="1"/>
</dbReference>
<comment type="pathway">
    <text evidence="1 9">Cofactor biosynthesis; ubiquinone biosynthesis.</text>
</comment>
<evidence type="ECO:0000256" key="8">
    <source>
        <dbReference type="ARBA" id="ARBA00023136"/>
    </source>
</evidence>
<evidence type="ECO:0000256" key="4">
    <source>
        <dbReference type="ARBA" id="ARBA00022723"/>
    </source>
</evidence>
<dbReference type="NCBIfam" id="NF033656">
    <property type="entry name" value="DMQ_monoox_COQ7"/>
    <property type="match status" value="1"/>
</dbReference>
<keyword evidence="7 9" id="KW-0503">Monooxygenase</keyword>
<keyword evidence="8 9" id="KW-0472">Membrane</keyword>
<feature type="binding site" evidence="9">
    <location>
        <position position="90"/>
    </location>
    <ligand>
        <name>Fe cation</name>
        <dbReference type="ChEBI" id="CHEBI:24875"/>
        <label>1</label>
    </ligand>
</feature>
<keyword evidence="11" id="KW-1185">Reference proteome</keyword>
<evidence type="ECO:0000256" key="1">
    <source>
        <dbReference type="ARBA" id="ARBA00004749"/>
    </source>
</evidence>
<dbReference type="Proteomes" id="UP001462640">
    <property type="component" value="Unassembled WGS sequence"/>
</dbReference>
<dbReference type="SUPFAM" id="SSF47240">
    <property type="entry name" value="Ferritin-like"/>
    <property type="match status" value="1"/>
</dbReference>
<evidence type="ECO:0000256" key="9">
    <source>
        <dbReference type="HAMAP-Rule" id="MF_01658"/>
    </source>
</evidence>
<dbReference type="InterPro" id="IPR012347">
    <property type="entry name" value="Ferritin-like"/>
</dbReference>
<comment type="cofactor">
    <cofactor evidence="9">
        <name>Fe cation</name>
        <dbReference type="ChEBI" id="CHEBI:24875"/>
    </cofactor>
    <text evidence="9">Binds 2 iron ions per subunit.</text>
</comment>
<comment type="similarity">
    <text evidence="9">Belongs to the COQ7 family.</text>
</comment>
<evidence type="ECO:0000256" key="6">
    <source>
        <dbReference type="ARBA" id="ARBA00023004"/>
    </source>
</evidence>
<dbReference type="Pfam" id="PF03232">
    <property type="entry name" value="COQ7"/>
    <property type="match status" value="1"/>
</dbReference>
<comment type="caution">
    <text evidence="10">The sequence shown here is derived from an EMBL/GenBank/DDBJ whole genome shotgun (WGS) entry which is preliminary data.</text>
</comment>
<keyword evidence="6 9" id="KW-0408">Iron</keyword>
<evidence type="ECO:0000313" key="11">
    <source>
        <dbReference type="Proteomes" id="UP001462640"/>
    </source>
</evidence>
<comment type="function">
    <text evidence="9">Catalyzes the hydroxylation of 2-nonaprenyl-3-methyl-6-methoxy-1,4-benzoquinol during ubiquinone biosynthesis.</text>
</comment>
<feature type="binding site" evidence="9">
    <location>
        <position position="142"/>
    </location>
    <ligand>
        <name>Fe cation</name>
        <dbReference type="ChEBI" id="CHEBI:24875"/>
        <label>2</label>
    </ligand>
</feature>
<name>A0ABV0G9W2_9BURK</name>
<feature type="binding site" evidence="9">
    <location>
        <position position="60"/>
    </location>
    <ligand>
        <name>Fe cation</name>
        <dbReference type="ChEBI" id="CHEBI:24875"/>
        <label>1</label>
    </ligand>
</feature>
<evidence type="ECO:0000256" key="5">
    <source>
        <dbReference type="ARBA" id="ARBA00023002"/>
    </source>
</evidence>
<dbReference type="EC" id="1.14.99.60" evidence="9"/>
<dbReference type="EMBL" id="JBDPZC010000001">
    <property type="protein sequence ID" value="MEO3711855.1"/>
    <property type="molecule type" value="Genomic_DNA"/>
</dbReference>
<keyword evidence="3 9" id="KW-0831">Ubiquinone biosynthesis</keyword>
<reference evidence="10 11" key="1">
    <citation type="submission" date="2024-05" db="EMBL/GenBank/DDBJ databases">
        <title>Roseateles sp. 2.12 16S ribosomal RNA gene Genome sequencing and assembly.</title>
        <authorList>
            <person name="Woo H."/>
        </authorList>
    </citation>
    <scope>NUCLEOTIDE SEQUENCE [LARGE SCALE GENOMIC DNA]</scope>
    <source>
        <strain evidence="10 11">2.12</strain>
    </source>
</reference>
<proteinExistence type="inferred from homology"/>
<protein>
    <recommendedName>
        <fullName evidence="9">3-demethoxyubiquinol 3-hydroxylase</fullName>
        <shortName evidence="9">DMQ hydroxylase</shortName>
        <ecNumber evidence="9">1.14.99.60</ecNumber>
    </recommendedName>
    <alternativeName>
        <fullName evidence="9">2-nonaprenyl-3-methyl-6-methoxy-1,4-benzoquinol hydroxylase</fullName>
    </alternativeName>
</protein>
<dbReference type="RefSeq" id="WP_347606196.1">
    <property type="nucleotide sequence ID" value="NZ_JBDPZC010000001.1"/>
</dbReference>
<feature type="binding site" evidence="9">
    <location>
        <position position="174"/>
    </location>
    <ligand>
        <name>Fe cation</name>
        <dbReference type="ChEBI" id="CHEBI:24875"/>
        <label>1</label>
    </ligand>
</feature>
<accession>A0ABV0G9W2</accession>